<dbReference type="PANTHER" id="PTHR35276">
    <property type="entry name" value="S-ADENOSYL-L-METHIONINE-DEPENDENT METHYLTRANSFERASES SUPERFAMILY PROTEIN"/>
    <property type="match status" value="1"/>
</dbReference>
<protein>
    <submittedName>
        <fullName evidence="1">Class I SAM-dependent methyltransferase</fullName>
    </submittedName>
</protein>
<keyword evidence="1" id="KW-0808">Transferase</keyword>
<dbReference type="AlphaFoldDB" id="A0A9D1NVQ3"/>
<comment type="caution">
    <text evidence="1">The sequence shown here is derived from an EMBL/GenBank/DDBJ whole genome shotgun (WGS) entry which is preliminary data.</text>
</comment>
<reference evidence="1" key="2">
    <citation type="journal article" date="2021" name="PeerJ">
        <title>Extensive microbial diversity within the chicken gut microbiome revealed by metagenomics and culture.</title>
        <authorList>
            <person name="Gilroy R."/>
            <person name="Ravi A."/>
            <person name="Getino M."/>
            <person name="Pursley I."/>
            <person name="Horton D.L."/>
            <person name="Alikhan N.F."/>
            <person name="Baker D."/>
            <person name="Gharbi K."/>
            <person name="Hall N."/>
            <person name="Watson M."/>
            <person name="Adriaenssens E.M."/>
            <person name="Foster-Nyarko E."/>
            <person name="Jarju S."/>
            <person name="Secka A."/>
            <person name="Antonio M."/>
            <person name="Oren A."/>
            <person name="Chaudhuri R.R."/>
            <person name="La Ragione R."/>
            <person name="Hildebrand F."/>
            <person name="Pallen M.J."/>
        </authorList>
    </citation>
    <scope>NUCLEOTIDE SEQUENCE</scope>
    <source>
        <strain evidence="1">ChiBcec2-4451</strain>
    </source>
</reference>
<organism evidence="1 2">
    <name type="scientific">Candidatus Pullilachnospira stercoravium</name>
    <dbReference type="NCBI Taxonomy" id="2840913"/>
    <lineage>
        <taxon>Bacteria</taxon>
        <taxon>Bacillati</taxon>
        <taxon>Bacillota</taxon>
        <taxon>Clostridia</taxon>
        <taxon>Lachnospirales</taxon>
        <taxon>Lachnospiraceae</taxon>
        <taxon>Lachnospiraceae incertae sedis</taxon>
        <taxon>Candidatus Pullilachnospira</taxon>
    </lineage>
</organism>
<dbReference type="GO" id="GO:0032259">
    <property type="term" value="P:methylation"/>
    <property type="evidence" value="ECO:0007669"/>
    <property type="project" value="UniProtKB-KW"/>
</dbReference>
<evidence type="ECO:0000313" key="2">
    <source>
        <dbReference type="Proteomes" id="UP000886723"/>
    </source>
</evidence>
<dbReference type="PANTHER" id="PTHR35276:SF1">
    <property type="entry name" value="TRNA (MNM(5)S(2)U34)-METHYLTRANSFERASE, CHLOROPLASTIC"/>
    <property type="match status" value="1"/>
</dbReference>
<evidence type="ECO:0000313" key="1">
    <source>
        <dbReference type="EMBL" id="HIV13083.1"/>
    </source>
</evidence>
<keyword evidence="1" id="KW-0489">Methyltransferase</keyword>
<accession>A0A9D1NVQ3</accession>
<dbReference type="InterPro" id="IPR010719">
    <property type="entry name" value="MnmM_MeTrfase"/>
</dbReference>
<dbReference type="Pfam" id="PF06962">
    <property type="entry name" value="rRNA_methylase"/>
    <property type="match status" value="1"/>
</dbReference>
<proteinExistence type="predicted"/>
<dbReference type="EMBL" id="DVON01000174">
    <property type="protein sequence ID" value="HIV13083.1"/>
    <property type="molecule type" value="Genomic_DNA"/>
</dbReference>
<reference evidence="1" key="1">
    <citation type="submission" date="2020-10" db="EMBL/GenBank/DDBJ databases">
        <authorList>
            <person name="Gilroy R."/>
        </authorList>
    </citation>
    <scope>NUCLEOTIDE SEQUENCE</scope>
    <source>
        <strain evidence="1">ChiBcec2-4451</strain>
    </source>
</reference>
<dbReference type="Proteomes" id="UP000886723">
    <property type="component" value="Unassembled WGS sequence"/>
</dbReference>
<dbReference type="Gene3D" id="3.40.50.150">
    <property type="entry name" value="Vaccinia Virus protein VP39"/>
    <property type="match status" value="1"/>
</dbReference>
<name>A0A9D1NVQ3_9FIRM</name>
<gene>
    <name evidence="1" type="ORF">IAA63_08095</name>
</gene>
<sequence>MKTYQITEWCSHFVREHVSPGDLCIDATMGNGHDTLLLSRLAGPSGQVLSFDIQQAALNATRKLLLSQNAPDNTRLILDSHSRMDAYAACGTVSCIMFNFGYLPSGDHSLATRSETSIPAVLTGLKLLKPDGLMSLCIYSGGDTGFREKEDLLKLLKGLDCRKYLVIVSSYFNRPNHPPLPVLIRKLGSG</sequence>
<dbReference type="InterPro" id="IPR029063">
    <property type="entry name" value="SAM-dependent_MTases_sf"/>
</dbReference>
<dbReference type="GO" id="GO:0008168">
    <property type="term" value="F:methyltransferase activity"/>
    <property type="evidence" value="ECO:0007669"/>
    <property type="project" value="UniProtKB-KW"/>
</dbReference>
<dbReference type="SUPFAM" id="SSF53335">
    <property type="entry name" value="S-adenosyl-L-methionine-dependent methyltransferases"/>
    <property type="match status" value="1"/>
</dbReference>